<dbReference type="Proteomes" id="UP000005845">
    <property type="component" value="Unassembled WGS sequence"/>
</dbReference>
<protein>
    <submittedName>
        <fullName evidence="2">Uncharacterized protein</fullName>
    </submittedName>
</protein>
<keyword evidence="1" id="KW-0732">Signal</keyword>
<reference evidence="2 3" key="1">
    <citation type="submission" date="2012-02" db="EMBL/GenBank/DDBJ databases">
        <title>Whole genome shotgun sequence of Gordonia sputi NBRC 100414.</title>
        <authorList>
            <person name="Yoshida I."/>
            <person name="Hosoyama A."/>
            <person name="Tsuchikane K."/>
            <person name="Katsumata H."/>
            <person name="Yamazaki S."/>
            <person name="Fujita N."/>
        </authorList>
    </citation>
    <scope>NUCLEOTIDE SEQUENCE [LARGE SCALE GENOMIC DNA]</scope>
    <source>
        <strain evidence="2 3">NBRC 100414</strain>
    </source>
</reference>
<comment type="caution">
    <text evidence="2">The sequence shown here is derived from an EMBL/GenBank/DDBJ whole genome shotgun (WGS) entry which is preliminary data.</text>
</comment>
<dbReference type="EMBL" id="BAFC01000011">
    <property type="protein sequence ID" value="GAB37532.1"/>
    <property type="molecule type" value="Genomic_DNA"/>
</dbReference>
<sequence>MVVVAVAGLCFTVDAWAVATTTVIPTNVDLRTGDIISAAPQPHGLTLPRAWLFSAQGSVTLSVPQDCQMSL</sequence>
<evidence type="ECO:0000313" key="3">
    <source>
        <dbReference type="Proteomes" id="UP000005845"/>
    </source>
</evidence>
<evidence type="ECO:0000256" key="1">
    <source>
        <dbReference type="SAM" id="SignalP"/>
    </source>
</evidence>
<organism evidence="2 3">
    <name type="scientific">Gordonia sputi NBRC 100414</name>
    <dbReference type="NCBI Taxonomy" id="1089453"/>
    <lineage>
        <taxon>Bacteria</taxon>
        <taxon>Bacillati</taxon>
        <taxon>Actinomycetota</taxon>
        <taxon>Actinomycetes</taxon>
        <taxon>Mycobacteriales</taxon>
        <taxon>Gordoniaceae</taxon>
        <taxon>Gordonia</taxon>
    </lineage>
</organism>
<dbReference type="AlphaFoldDB" id="H5TVM4"/>
<proteinExistence type="predicted"/>
<gene>
    <name evidence="2" type="ORF">GOSPT_011_00040</name>
</gene>
<name>H5TVM4_9ACTN</name>
<feature type="chain" id="PRO_5038703562" evidence="1">
    <location>
        <begin position="18"/>
        <end position="71"/>
    </location>
</feature>
<accession>H5TVM4</accession>
<evidence type="ECO:0000313" key="2">
    <source>
        <dbReference type="EMBL" id="GAB37532.1"/>
    </source>
</evidence>
<feature type="signal peptide" evidence="1">
    <location>
        <begin position="1"/>
        <end position="17"/>
    </location>
</feature>
<keyword evidence="3" id="KW-1185">Reference proteome</keyword>
<dbReference type="eggNOG" id="COG1357">
    <property type="taxonomic scope" value="Bacteria"/>
</dbReference>